<sequence length="75" mass="7797">MAGEKIFPGKNSAKPVEDARAVSELVGLHSHAVEEGEVEVAQGGFLGGPDAASWAQSALSFAREDEGQVAFRVTV</sequence>
<accession>A0A382Y9Q2</accession>
<reference evidence="1" key="1">
    <citation type="submission" date="2018-05" db="EMBL/GenBank/DDBJ databases">
        <authorList>
            <person name="Lanie J.A."/>
            <person name="Ng W.-L."/>
            <person name="Kazmierczak K.M."/>
            <person name="Andrzejewski T.M."/>
            <person name="Davidsen T.M."/>
            <person name="Wayne K.J."/>
            <person name="Tettelin H."/>
            <person name="Glass J.I."/>
            <person name="Rusch D."/>
            <person name="Podicherti R."/>
            <person name="Tsui H.-C.T."/>
            <person name="Winkler M.E."/>
        </authorList>
    </citation>
    <scope>NUCLEOTIDE SEQUENCE</scope>
</reference>
<evidence type="ECO:0000313" key="1">
    <source>
        <dbReference type="EMBL" id="SVD79729.1"/>
    </source>
</evidence>
<feature type="non-terminal residue" evidence="1">
    <location>
        <position position="75"/>
    </location>
</feature>
<proteinExistence type="predicted"/>
<dbReference type="EMBL" id="UINC01173888">
    <property type="protein sequence ID" value="SVD79729.1"/>
    <property type="molecule type" value="Genomic_DNA"/>
</dbReference>
<protein>
    <submittedName>
        <fullName evidence="1">Uncharacterized protein</fullName>
    </submittedName>
</protein>
<dbReference type="AlphaFoldDB" id="A0A382Y9Q2"/>
<organism evidence="1">
    <name type="scientific">marine metagenome</name>
    <dbReference type="NCBI Taxonomy" id="408172"/>
    <lineage>
        <taxon>unclassified sequences</taxon>
        <taxon>metagenomes</taxon>
        <taxon>ecological metagenomes</taxon>
    </lineage>
</organism>
<name>A0A382Y9Q2_9ZZZZ</name>
<gene>
    <name evidence="1" type="ORF">METZ01_LOCUS432583</name>
</gene>